<feature type="transmembrane region" description="Helical" evidence="2">
    <location>
        <begin position="308"/>
        <end position="331"/>
    </location>
</feature>
<keyword evidence="2" id="KW-1133">Transmembrane helix</keyword>
<dbReference type="Gene3D" id="1.10.3730.20">
    <property type="match status" value="1"/>
</dbReference>
<sequence>MKIISYIQQYKGLLLLIFFVCLFLIMGTGSTIISKTTYAAESKNKEGNFELFERPMFFNFLMFFGMFLALIIYYFTELIKFCINCYKKRNKQIFSDNEEQSLAPNENNNEPPKTFGEIEEEQQPKRLTFKQYLFVFLPSICDFLGTYMMNFGLLYIPSSVYQMMRGSTIIFAMLLAIFWRKQKQYVFHFTGVGLIIVALILVGCSMFIPNGSSQNDDSSNSNDNKEHSEWYYILIGISLIILAQFLHALQTILEEILLHDVKASVAFIVGLRGFYGCLCCIIVLTLYYFMPFLPASIRENIVDTFYMIYNSSLILSLCIAYIIVILFFNFAGTAVIRYSNAMIRNILEPMRMISVWIVSVFIHYVISSSYGESVGWSTIVQVIGFILLVIGFLLYTKVIKIPCLFNYHEQQESLFVELQNEPKQEDSLQVPQPLEHTEELTQEIPREMSTEKEEMTEELTQQNQVISDD</sequence>
<dbReference type="Proteomes" id="UP001628156">
    <property type="component" value="Unassembled WGS sequence"/>
</dbReference>
<feature type="transmembrane region" description="Helical" evidence="2">
    <location>
        <begin position="376"/>
        <end position="395"/>
    </location>
</feature>
<protein>
    <recommendedName>
        <fullName evidence="5">EamA domain-containing protein</fullName>
    </recommendedName>
</protein>
<dbReference type="SUPFAM" id="SSF103481">
    <property type="entry name" value="Multidrug resistance efflux transporter EmrE"/>
    <property type="match status" value="1"/>
</dbReference>
<organism evidence="3 4">
    <name type="scientific">Entamoeba nuttalli</name>
    <dbReference type="NCBI Taxonomy" id="412467"/>
    <lineage>
        <taxon>Eukaryota</taxon>
        <taxon>Amoebozoa</taxon>
        <taxon>Evosea</taxon>
        <taxon>Archamoebae</taxon>
        <taxon>Mastigamoebida</taxon>
        <taxon>Entamoebidae</taxon>
        <taxon>Entamoeba</taxon>
    </lineage>
</organism>
<evidence type="ECO:0000313" key="3">
    <source>
        <dbReference type="EMBL" id="GAB1220066.1"/>
    </source>
</evidence>
<evidence type="ECO:0000313" key="4">
    <source>
        <dbReference type="Proteomes" id="UP001628156"/>
    </source>
</evidence>
<feature type="compositionally biased region" description="Polar residues" evidence="1">
    <location>
        <begin position="459"/>
        <end position="469"/>
    </location>
</feature>
<dbReference type="InterPro" id="IPR037185">
    <property type="entry name" value="EmrE-like"/>
</dbReference>
<feature type="region of interest" description="Disordered" evidence="1">
    <location>
        <begin position="424"/>
        <end position="469"/>
    </location>
</feature>
<feature type="transmembrane region" description="Helical" evidence="2">
    <location>
        <begin position="162"/>
        <end position="179"/>
    </location>
</feature>
<dbReference type="EMBL" id="BAAFRS010000047">
    <property type="protein sequence ID" value="GAB1220066.1"/>
    <property type="molecule type" value="Genomic_DNA"/>
</dbReference>
<feature type="transmembrane region" description="Helical" evidence="2">
    <location>
        <begin position="186"/>
        <end position="210"/>
    </location>
</feature>
<keyword evidence="2" id="KW-0812">Transmembrane</keyword>
<proteinExistence type="predicted"/>
<evidence type="ECO:0000256" key="1">
    <source>
        <dbReference type="SAM" id="MobiDB-lite"/>
    </source>
</evidence>
<keyword evidence="4" id="KW-1185">Reference proteome</keyword>
<feature type="transmembrane region" description="Helical" evidence="2">
    <location>
        <begin position="352"/>
        <end position="370"/>
    </location>
</feature>
<dbReference type="PANTHER" id="PTHR13146:SF7">
    <property type="entry name" value="INTEGRAL MEMBRANE PROTEIN DUF6 DOMAIN CONTAINING PROTEIN"/>
    <property type="match status" value="1"/>
</dbReference>
<feature type="transmembrane region" description="Helical" evidence="2">
    <location>
        <begin position="12"/>
        <end position="33"/>
    </location>
</feature>
<feature type="transmembrane region" description="Helical" evidence="2">
    <location>
        <begin position="230"/>
        <end position="253"/>
    </location>
</feature>
<feature type="compositionally biased region" description="Basic and acidic residues" evidence="1">
    <location>
        <begin position="435"/>
        <end position="453"/>
    </location>
</feature>
<dbReference type="PANTHER" id="PTHR13146">
    <property type="match status" value="1"/>
</dbReference>
<feature type="transmembrane region" description="Helical" evidence="2">
    <location>
        <begin position="265"/>
        <end position="288"/>
    </location>
</feature>
<feature type="region of interest" description="Disordered" evidence="1">
    <location>
        <begin position="99"/>
        <end position="118"/>
    </location>
</feature>
<gene>
    <name evidence="3" type="ORF">ENUP19_0047G0125</name>
</gene>
<accession>A0ABQ0DB44</accession>
<feature type="compositionally biased region" description="Polar residues" evidence="1">
    <location>
        <begin position="99"/>
        <end position="111"/>
    </location>
</feature>
<evidence type="ECO:0000256" key="2">
    <source>
        <dbReference type="SAM" id="Phobius"/>
    </source>
</evidence>
<evidence type="ECO:0008006" key="5">
    <source>
        <dbReference type="Google" id="ProtNLM"/>
    </source>
</evidence>
<keyword evidence="2" id="KW-0472">Membrane</keyword>
<comment type="caution">
    <text evidence="3">The sequence shown here is derived from an EMBL/GenBank/DDBJ whole genome shotgun (WGS) entry which is preliminary data.</text>
</comment>
<name>A0ABQ0DB44_9EUKA</name>
<reference evidence="3 4" key="1">
    <citation type="journal article" date="2019" name="PLoS Negl. Trop. Dis.">
        <title>Whole genome sequencing of Entamoeba nuttalli reveals mammalian host-related molecular signatures and a novel octapeptide-repeat surface protein.</title>
        <authorList>
            <person name="Tanaka M."/>
            <person name="Makiuchi T."/>
            <person name="Komiyama T."/>
            <person name="Shiina T."/>
            <person name="Osaki K."/>
            <person name="Tachibana H."/>
        </authorList>
    </citation>
    <scope>NUCLEOTIDE SEQUENCE [LARGE SCALE GENOMIC DNA]</scope>
    <source>
        <strain evidence="3 4">P19-061405</strain>
    </source>
</reference>
<feature type="transmembrane region" description="Helical" evidence="2">
    <location>
        <begin position="56"/>
        <end position="75"/>
    </location>
</feature>
<feature type="transmembrane region" description="Helical" evidence="2">
    <location>
        <begin position="132"/>
        <end position="156"/>
    </location>
</feature>